<dbReference type="InterPro" id="IPR051615">
    <property type="entry name" value="Transcr_Regulatory_Elem"/>
</dbReference>
<evidence type="ECO:0000256" key="2">
    <source>
        <dbReference type="ARBA" id="ARBA00022723"/>
    </source>
</evidence>
<dbReference type="PROSITE" id="PS50048">
    <property type="entry name" value="ZN2_CY6_FUNGAL_2"/>
    <property type="match status" value="1"/>
</dbReference>
<evidence type="ECO:0000256" key="5">
    <source>
        <dbReference type="ARBA" id="ARBA00023125"/>
    </source>
</evidence>
<feature type="compositionally biased region" description="Pro residues" evidence="8">
    <location>
        <begin position="178"/>
        <end position="191"/>
    </location>
</feature>
<keyword evidence="7" id="KW-0539">Nucleus</keyword>
<dbReference type="Pfam" id="PF00172">
    <property type="entry name" value="Zn_clus"/>
    <property type="match status" value="1"/>
</dbReference>
<dbReference type="Gene3D" id="4.10.240.10">
    <property type="entry name" value="Zn(2)-C6 fungal-type DNA-binding domain"/>
    <property type="match status" value="1"/>
</dbReference>
<keyword evidence="4" id="KW-0805">Transcription regulation</keyword>
<feature type="region of interest" description="Disordered" evidence="8">
    <location>
        <begin position="952"/>
        <end position="1003"/>
    </location>
</feature>
<name>A0A427Y6A6_9TREE</name>
<evidence type="ECO:0000256" key="1">
    <source>
        <dbReference type="ARBA" id="ARBA00004123"/>
    </source>
</evidence>
<dbReference type="GO" id="GO:0006351">
    <property type="term" value="P:DNA-templated transcription"/>
    <property type="evidence" value="ECO:0007669"/>
    <property type="project" value="InterPro"/>
</dbReference>
<dbReference type="GO" id="GO:0003677">
    <property type="term" value="F:DNA binding"/>
    <property type="evidence" value="ECO:0007669"/>
    <property type="project" value="UniProtKB-KW"/>
</dbReference>
<evidence type="ECO:0000256" key="6">
    <source>
        <dbReference type="ARBA" id="ARBA00023163"/>
    </source>
</evidence>
<dbReference type="SUPFAM" id="SSF57701">
    <property type="entry name" value="Zn2/Cys6 DNA-binding domain"/>
    <property type="match status" value="1"/>
</dbReference>
<feature type="compositionally biased region" description="Low complexity" evidence="8">
    <location>
        <begin position="192"/>
        <end position="202"/>
    </location>
</feature>
<dbReference type="CDD" id="cd00067">
    <property type="entry name" value="GAL4"/>
    <property type="match status" value="1"/>
</dbReference>
<sequence>MPMPVDIPSRPDLSGTIPIDIAGPSQPSSSAAGQPNDVAGVLRRNQACLACRRRKLKCDAVRPHCSTCVRSYRHLLRTAPGTHPVLSCEYDDSLDREHGADGDQTSPTEGGDDDESRRKKRKASGGRAKKRDDDLDEERDRLTKRIGTYTSPKSPANPSTAELENQLANKTPASSSAAPPPLAAGQPPPPSSTSSTSMPSESRWTGSFMPTQAESPTAFLEMLSSAATSTQHMPDGSGSNMFAGLTPMWTSADRTETTGLTPFLPMPEPDFEASASTPSGGGRYHRPSDTPMLSPNNIFNFSPAATGPGVQAPSGSGSDTPATYSMSSVLNIAQQIGGLTGVSSIGGAQIPTLPPGSTNNMGPPLSEDIRINLQNAAASLANGGGGDANMEHNSTTSKNKSQSSSFDSDPISAMAADGVLDSRMFMDLFWPGWPPNLPDPNVVQQLVEAFFDIVPNMPRMLHRARFLARLSLPATHSNFPHPALLHSICALAASWCKPEVYEDSPPPNFDAKMAFFAHSTPKPKHPSAMPFSLQQAAHGKDAVLDGLNTGNRLFDVVRAMIILSRVFIDDTRMLECWTYCGLVSRMILPLGLNVRSAELSLKSVMLPPAADALEREERRVVVWMAMYHDTVASAASGWGTSLALDELTVPLPVSKRDFDEGNENMEPNPQDLESLDLYIKHPVPDALVMALKASVLLNRVNKFARKWKNRRMRDNDDLDGMLRPEFRELANAIACLQMSFPPTLTNPTTFDDRGMLDVDLVSAHVLPHTAIICLYEPFADVTDPNDQPARRILNAARSVINVIQQLVGIVPKGVTNIGAVMHSSSSVALVTAARTCLLFYRHALNIGDLPTAEAYRTDVETARLALAQYGRKFKIGYHHAQLIDYFLDRATNPTFEKLAAHYPEHPRVGGLALTPKSNFGLCILNALNIKRGFWKLPPGGYGNSGSVSISTMSPSGISPANSNGNSNNNPSPNESGSGSTPDLLHRNSTASTGSSSDSPMSGIAVGAGVAGGADTLGGDAAQGRARCAHDCVRALVAL</sequence>
<dbReference type="Pfam" id="PF04082">
    <property type="entry name" value="Fungal_trans"/>
    <property type="match status" value="1"/>
</dbReference>
<keyword evidence="6" id="KW-0804">Transcription</keyword>
<evidence type="ECO:0000259" key="9">
    <source>
        <dbReference type="PROSITE" id="PS50048"/>
    </source>
</evidence>
<feature type="compositionally biased region" description="Low complexity" evidence="8">
    <location>
        <begin position="988"/>
        <end position="1003"/>
    </location>
</feature>
<feature type="compositionally biased region" description="Low complexity" evidence="8">
    <location>
        <begin position="22"/>
        <end position="35"/>
    </location>
</feature>
<dbReference type="InterPro" id="IPR007219">
    <property type="entry name" value="XnlR_reg_dom"/>
</dbReference>
<dbReference type="GO" id="GO:0005634">
    <property type="term" value="C:nucleus"/>
    <property type="evidence" value="ECO:0007669"/>
    <property type="project" value="UniProtKB-SubCell"/>
</dbReference>
<gene>
    <name evidence="10" type="ORF">EHS24_004886</name>
</gene>
<dbReference type="GO" id="GO:0008270">
    <property type="term" value="F:zinc ion binding"/>
    <property type="evidence" value="ECO:0007669"/>
    <property type="project" value="InterPro"/>
</dbReference>
<dbReference type="OrthoDB" id="39175at2759"/>
<comment type="caution">
    <text evidence="10">The sequence shown here is derived from an EMBL/GenBank/DDBJ whole genome shotgun (WGS) entry which is preliminary data.</text>
</comment>
<evidence type="ECO:0000313" key="10">
    <source>
        <dbReference type="EMBL" id="RSH86615.1"/>
    </source>
</evidence>
<feature type="region of interest" description="Disordered" evidence="8">
    <location>
        <begin position="1"/>
        <end position="38"/>
    </location>
</feature>
<keyword evidence="11" id="KW-1185">Reference proteome</keyword>
<feature type="compositionally biased region" description="Low complexity" evidence="8">
    <location>
        <begin position="953"/>
        <end position="979"/>
    </location>
</feature>
<feature type="compositionally biased region" description="Basic residues" evidence="8">
    <location>
        <begin position="118"/>
        <end position="129"/>
    </location>
</feature>
<evidence type="ECO:0000256" key="8">
    <source>
        <dbReference type="SAM" id="MobiDB-lite"/>
    </source>
</evidence>
<dbReference type="PANTHER" id="PTHR31313:SF81">
    <property type="entry name" value="TY1 ENHANCER ACTIVATOR"/>
    <property type="match status" value="1"/>
</dbReference>
<accession>A0A427Y6A6</accession>
<feature type="region of interest" description="Disordered" evidence="8">
    <location>
        <begin position="93"/>
        <end position="210"/>
    </location>
</feature>
<keyword evidence="3" id="KW-0862">Zinc</keyword>
<dbReference type="SMART" id="SM00066">
    <property type="entry name" value="GAL4"/>
    <property type="match status" value="1"/>
</dbReference>
<feature type="region of interest" description="Disordered" evidence="8">
    <location>
        <begin position="263"/>
        <end position="321"/>
    </location>
</feature>
<feature type="compositionally biased region" description="Low complexity" evidence="8">
    <location>
        <begin position="393"/>
        <end position="409"/>
    </location>
</feature>
<dbReference type="InterPro" id="IPR036864">
    <property type="entry name" value="Zn2-C6_fun-type_DNA-bd_sf"/>
</dbReference>
<proteinExistence type="predicted"/>
<feature type="domain" description="Zn(2)-C6 fungal-type" evidence="9">
    <location>
        <begin position="47"/>
        <end position="90"/>
    </location>
</feature>
<dbReference type="EMBL" id="RSCE01000002">
    <property type="protein sequence ID" value="RSH86615.1"/>
    <property type="molecule type" value="Genomic_DNA"/>
</dbReference>
<dbReference type="STRING" id="105984.A0A427Y6A6"/>
<reference evidence="10 11" key="1">
    <citation type="submission" date="2018-11" db="EMBL/GenBank/DDBJ databases">
        <title>Genome sequence of Apiotrichum porosum DSM 27194.</title>
        <authorList>
            <person name="Aliyu H."/>
            <person name="Gorte O."/>
            <person name="Ochsenreither K."/>
        </authorList>
    </citation>
    <scope>NUCLEOTIDE SEQUENCE [LARGE SCALE GENOMIC DNA]</scope>
    <source>
        <strain evidence="10 11">DSM 27194</strain>
    </source>
</reference>
<evidence type="ECO:0000313" key="11">
    <source>
        <dbReference type="Proteomes" id="UP000279236"/>
    </source>
</evidence>
<evidence type="ECO:0000256" key="7">
    <source>
        <dbReference type="ARBA" id="ARBA00023242"/>
    </source>
</evidence>
<protein>
    <recommendedName>
        <fullName evidence="9">Zn(2)-C6 fungal-type domain-containing protein</fullName>
    </recommendedName>
</protein>
<dbReference type="Proteomes" id="UP000279236">
    <property type="component" value="Unassembled WGS sequence"/>
</dbReference>
<evidence type="ECO:0000256" key="3">
    <source>
        <dbReference type="ARBA" id="ARBA00022833"/>
    </source>
</evidence>
<feature type="region of interest" description="Disordered" evidence="8">
    <location>
        <begin position="380"/>
        <end position="410"/>
    </location>
</feature>
<feature type="compositionally biased region" description="Basic and acidic residues" evidence="8">
    <location>
        <begin position="130"/>
        <end position="143"/>
    </location>
</feature>
<dbReference type="CDD" id="cd12148">
    <property type="entry name" value="fungal_TF_MHR"/>
    <property type="match status" value="1"/>
</dbReference>
<organism evidence="10 11">
    <name type="scientific">Apiotrichum porosum</name>
    <dbReference type="NCBI Taxonomy" id="105984"/>
    <lineage>
        <taxon>Eukaryota</taxon>
        <taxon>Fungi</taxon>
        <taxon>Dikarya</taxon>
        <taxon>Basidiomycota</taxon>
        <taxon>Agaricomycotina</taxon>
        <taxon>Tremellomycetes</taxon>
        <taxon>Trichosporonales</taxon>
        <taxon>Trichosporonaceae</taxon>
        <taxon>Apiotrichum</taxon>
    </lineage>
</organism>
<dbReference type="InterPro" id="IPR001138">
    <property type="entry name" value="Zn2Cys6_DnaBD"/>
</dbReference>
<keyword evidence="5" id="KW-0238">DNA-binding</keyword>
<dbReference type="SMART" id="SM00906">
    <property type="entry name" value="Fungal_trans"/>
    <property type="match status" value="1"/>
</dbReference>
<dbReference type="GeneID" id="39589429"/>
<dbReference type="PANTHER" id="PTHR31313">
    <property type="entry name" value="TY1 ENHANCER ACTIVATOR"/>
    <property type="match status" value="1"/>
</dbReference>
<feature type="compositionally biased region" description="Polar residues" evidence="8">
    <location>
        <begin position="291"/>
        <end position="300"/>
    </location>
</feature>
<keyword evidence="2" id="KW-0479">Metal-binding</keyword>
<comment type="subcellular location">
    <subcellularLocation>
        <location evidence="1">Nucleus</location>
    </subcellularLocation>
</comment>
<feature type="compositionally biased region" description="Polar residues" evidence="8">
    <location>
        <begin position="148"/>
        <end position="171"/>
    </location>
</feature>
<dbReference type="RefSeq" id="XP_028479400.1">
    <property type="nucleotide sequence ID" value="XM_028620428.1"/>
</dbReference>
<dbReference type="AlphaFoldDB" id="A0A427Y6A6"/>
<dbReference type="GO" id="GO:0000981">
    <property type="term" value="F:DNA-binding transcription factor activity, RNA polymerase II-specific"/>
    <property type="evidence" value="ECO:0007669"/>
    <property type="project" value="InterPro"/>
</dbReference>
<evidence type="ECO:0000256" key="4">
    <source>
        <dbReference type="ARBA" id="ARBA00023015"/>
    </source>
</evidence>